<feature type="region of interest" description="Disordered" evidence="1">
    <location>
        <begin position="40"/>
        <end position="65"/>
    </location>
</feature>
<name>A0A3A1YTU3_9BURK</name>
<organism evidence="2 3">
    <name type="scientific">Neopusillimonas maritima</name>
    <dbReference type="NCBI Taxonomy" id="2026239"/>
    <lineage>
        <taxon>Bacteria</taxon>
        <taxon>Pseudomonadati</taxon>
        <taxon>Pseudomonadota</taxon>
        <taxon>Betaproteobacteria</taxon>
        <taxon>Burkholderiales</taxon>
        <taxon>Alcaligenaceae</taxon>
        <taxon>Neopusillimonas</taxon>
    </lineage>
</organism>
<gene>
    <name evidence="2" type="ORF">CJP73_07965</name>
</gene>
<dbReference type="Proteomes" id="UP000266206">
    <property type="component" value="Unassembled WGS sequence"/>
</dbReference>
<feature type="compositionally biased region" description="Polar residues" evidence="1">
    <location>
        <begin position="40"/>
        <end position="64"/>
    </location>
</feature>
<dbReference type="RefSeq" id="WP_119516076.1">
    <property type="nucleotide sequence ID" value="NZ_NQYH01000005.1"/>
</dbReference>
<comment type="caution">
    <text evidence="2">The sequence shown here is derived from an EMBL/GenBank/DDBJ whole genome shotgun (WGS) entry which is preliminary data.</text>
</comment>
<reference evidence="2 3" key="1">
    <citation type="submission" date="2017-08" db="EMBL/GenBank/DDBJ databases">
        <title>Pusillimonas indicus sp. nov., a member of the family Alcaligenaceae isolated from surface seawater.</title>
        <authorList>
            <person name="Li J."/>
        </authorList>
    </citation>
    <scope>NUCLEOTIDE SEQUENCE [LARGE SCALE GENOMIC DNA]</scope>
    <source>
        <strain evidence="2 3">L52-1-41</strain>
    </source>
</reference>
<accession>A0A3A1YTU3</accession>
<evidence type="ECO:0000313" key="3">
    <source>
        <dbReference type="Proteomes" id="UP000266206"/>
    </source>
</evidence>
<evidence type="ECO:0000256" key="1">
    <source>
        <dbReference type="SAM" id="MobiDB-lite"/>
    </source>
</evidence>
<protein>
    <submittedName>
        <fullName evidence="2">Uncharacterized protein</fullName>
    </submittedName>
</protein>
<evidence type="ECO:0000313" key="2">
    <source>
        <dbReference type="EMBL" id="RIY41075.1"/>
    </source>
</evidence>
<proteinExistence type="predicted"/>
<feature type="region of interest" description="Disordered" evidence="1">
    <location>
        <begin position="373"/>
        <end position="406"/>
    </location>
</feature>
<dbReference type="EMBL" id="NQYH01000005">
    <property type="protein sequence ID" value="RIY41075.1"/>
    <property type="molecule type" value="Genomic_DNA"/>
</dbReference>
<dbReference type="AlphaFoldDB" id="A0A3A1YTU3"/>
<sequence>MSNSAKFAEFQFASKSGKIATRAASPFSFDEVAYPDKLSNSPANKAFESQNPGNQPGNDAQQVNAPFFPQAQPRGDLLITLKASTLLTELISAVVSGPGDPADADVLDRLIGQAHLLADGWAKQIAGPDESPPEFLRANLLKQACRFLAKQWQSTGSLDAQRALDLGSDAFSAQISGVNQRVLDLFDQAPDKPSTDPLSAQQEIQATCSKAYWNLAYAVTSIKATEYGLAGLVDDLQDRFLYGKRAEDIVDDLLECVLQIADENHIKPDNPELAVTWYRNALNRLTTLMSANYKTITRMVVAEIDAHAPDAPARVKTHFGMYDQVLERCYQIVRKQFTNAEQVATEKIGNTAFMRYLQAAQSNDERLNTHSQNTDFVSADTPPNQPHSEQHSNTYTPSEQPGGFTF</sequence>
<dbReference type="OrthoDB" id="9973290at2"/>